<dbReference type="EMBL" id="JANQBD010000007">
    <property type="protein sequence ID" value="MCR8631838.1"/>
    <property type="molecule type" value="Genomic_DNA"/>
</dbReference>
<dbReference type="Gene3D" id="4.10.280.10">
    <property type="entry name" value="Helix-loop-helix DNA-binding domain"/>
    <property type="match status" value="1"/>
</dbReference>
<dbReference type="SUPFAM" id="SSF140500">
    <property type="entry name" value="BAS1536-like"/>
    <property type="match status" value="1"/>
</dbReference>
<evidence type="ECO:0000313" key="1">
    <source>
        <dbReference type="EMBL" id="MCR8631838.1"/>
    </source>
</evidence>
<evidence type="ECO:0000313" key="2">
    <source>
        <dbReference type="Proteomes" id="UP001300012"/>
    </source>
</evidence>
<dbReference type="InterPro" id="IPR036638">
    <property type="entry name" value="HLH_DNA-bd_sf"/>
</dbReference>
<comment type="caution">
    <text evidence="1">The sequence shown here is derived from an EMBL/GenBank/DDBJ whole genome shotgun (WGS) entry which is preliminary data.</text>
</comment>
<protein>
    <submittedName>
        <fullName evidence="1">Aspartyl-phosphate phosphatase Spo0E family protein</fullName>
    </submittedName>
</protein>
<sequence length="62" mass="7197">MIIATKLEKRIHSYVGELNELVNVQGYELSNPVVVKKSMELDLLILKAMRSRKKRFHQNEAS</sequence>
<organism evidence="1 2">
    <name type="scientific">Paenibacillus radicis</name>
    <name type="common">ex Xue et al. 2023</name>
    <dbReference type="NCBI Taxonomy" id="2972489"/>
    <lineage>
        <taxon>Bacteria</taxon>
        <taxon>Bacillati</taxon>
        <taxon>Bacillota</taxon>
        <taxon>Bacilli</taxon>
        <taxon>Bacillales</taxon>
        <taxon>Paenibacillaceae</taxon>
        <taxon>Paenibacillus</taxon>
    </lineage>
</organism>
<dbReference type="Pfam" id="PF09388">
    <property type="entry name" value="SpoOE-like"/>
    <property type="match status" value="1"/>
</dbReference>
<dbReference type="RefSeq" id="WP_258213432.1">
    <property type="nucleotide sequence ID" value="NZ_JANQBD010000007.1"/>
</dbReference>
<keyword evidence="2" id="KW-1185">Reference proteome</keyword>
<dbReference type="InterPro" id="IPR018540">
    <property type="entry name" value="Spo0E-like"/>
</dbReference>
<gene>
    <name evidence="1" type="ORF">NV381_11535</name>
</gene>
<accession>A0ABT1YF63</accession>
<name>A0ABT1YF63_9BACL</name>
<proteinExistence type="predicted"/>
<dbReference type="InterPro" id="IPR037208">
    <property type="entry name" value="Spo0E-like_sf"/>
</dbReference>
<reference evidence="1 2" key="1">
    <citation type="submission" date="2022-08" db="EMBL/GenBank/DDBJ databases">
        <title>Paenibacillus endoradicis sp. nov., Paenibacillus radicibacter sp. nov and Paenibacillus pararadicis sp. nov., three cold-adapted plant growth-promoting bacteria isolated from root of Larix gmelinii in Great Khingan.</title>
        <authorList>
            <person name="Xue H."/>
        </authorList>
    </citation>
    <scope>NUCLEOTIDE SEQUENCE [LARGE SCALE GENOMIC DNA]</scope>
    <source>
        <strain evidence="1 2">N5-1-1-5</strain>
    </source>
</reference>
<dbReference type="Proteomes" id="UP001300012">
    <property type="component" value="Unassembled WGS sequence"/>
</dbReference>